<reference evidence="6 7" key="1">
    <citation type="submission" date="2020-05" db="EMBL/GenBank/DDBJ databases">
        <title>Genome Sequencing of Type Strains.</title>
        <authorList>
            <person name="Lemaire J.F."/>
            <person name="Inderbitzin P."/>
            <person name="Gregorio O.A."/>
            <person name="Collins S.B."/>
            <person name="Wespe N."/>
            <person name="Knight-Connoni V."/>
        </authorList>
    </citation>
    <scope>NUCLEOTIDE SEQUENCE [LARGE SCALE GENOMIC DNA]</scope>
    <source>
        <strain evidence="6 7">DSM 19942</strain>
    </source>
</reference>
<feature type="domain" description="Luciferase-like" evidence="5">
    <location>
        <begin position="25"/>
        <end position="230"/>
    </location>
</feature>
<evidence type="ECO:0000256" key="4">
    <source>
        <dbReference type="ARBA" id="ARBA00023033"/>
    </source>
</evidence>
<dbReference type="PANTHER" id="PTHR30011">
    <property type="entry name" value="ALKANESULFONATE MONOOXYGENASE-RELATED"/>
    <property type="match status" value="1"/>
</dbReference>
<evidence type="ECO:0000256" key="2">
    <source>
        <dbReference type="ARBA" id="ARBA00022643"/>
    </source>
</evidence>
<evidence type="ECO:0000259" key="5">
    <source>
        <dbReference type="Pfam" id="PF00296"/>
    </source>
</evidence>
<dbReference type="PANTHER" id="PTHR30011:SF16">
    <property type="entry name" value="C2H2 FINGER DOMAIN TRANSCRIPTION FACTOR (EUROFUNG)-RELATED"/>
    <property type="match status" value="1"/>
</dbReference>
<evidence type="ECO:0000313" key="6">
    <source>
        <dbReference type="EMBL" id="NUU55679.1"/>
    </source>
</evidence>
<dbReference type="InterPro" id="IPR036661">
    <property type="entry name" value="Luciferase-like_sf"/>
</dbReference>
<dbReference type="InterPro" id="IPR011251">
    <property type="entry name" value="Luciferase-like_dom"/>
</dbReference>
<organism evidence="6 7">
    <name type="scientific">Paenibacillus taichungensis</name>
    <dbReference type="NCBI Taxonomy" id="484184"/>
    <lineage>
        <taxon>Bacteria</taxon>
        <taxon>Bacillati</taxon>
        <taxon>Bacillota</taxon>
        <taxon>Bacilli</taxon>
        <taxon>Bacillales</taxon>
        <taxon>Paenibacillaceae</taxon>
        <taxon>Paenibacillus</taxon>
    </lineage>
</organism>
<dbReference type="GeneID" id="97132333"/>
<gene>
    <name evidence="6" type="ORF">HP548_16525</name>
</gene>
<dbReference type="InterPro" id="IPR051260">
    <property type="entry name" value="Diverse_substr_monoxygenases"/>
</dbReference>
<dbReference type="SUPFAM" id="SSF51679">
    <property type="entry name" value="Bacterial luciferase-like"/>
    <property type="match status" value="1"/>
</dbReference>
<keyword evidence="4" id="KW-0503">Monooxygenase</keyword>
<name>A0ABX2MNS0_9BACL</name>
<dbReference type="Proteomes" id="UP000577724">
    <property type="component" value="Unassembled WGS sequence"/>
</dbReference>
<evidence type="ECO:0000256" key="3">
    <source>
        <dbReference type="ARBA" id="ARBA00023002"/>
    </source>
</evidence>
<comment type="caution">
    <text evidence="6">The sequence shown here is derived from an EMBL/GenBank/DDBJ whole genome shotgun (WGS) entry which is preliminary data.</text>
</comment>
<sequence>MNKFESHLGYTNMFKEEQLTLGIYFPIESYKGSIPEMQLEQQMQLAKKAEEARFASLFVRDVPLNVPSFGDVGQIYDPWVFLGYLAAHTKKISLGTGSMITTLRHPLHVAKAAASVDRISGKRLVLGVATGDRPSEFSAFSVDREQRGELFQESLQVMRKVWNEDFPVIHSPSLNLQGGDLLPKPELKDIPILVTGHSSQTPEWIAKHSDGWLYYPRNIIDQASLIQQWRTLTDEFKPFNQSLYIDLSENPDEDPTPIHLGFRSGYKFLIEYLNALKGIGVNHLAFNLKYGTRPVDEVIQELGEEVVPYFPALSNK</sequence>
<evidence type="ECO:0000256" key="1">
    <source>
        <dbReference type="ARBA" id="ARBA00022630"/>
    </source>
</evidence>
<keyword evidence="7" id="KW-1185">Reference proteome</keyword>
<dbReference type="Gene3D" id="3.20.20.30">
    <property type="entry name" value="Luciferase-like domain"/>
    <property type="match status" value="1"/>
</dbReference>
<dbReference type="RefSeq" id="WP_076289249.1">
    <property type="nucleotide sequence ID" value="NZ_CBCRYD010000016.1"/>
</dbReference>
<dbReference type="EMBL" id="JABMCC010000112">
    <property type="protein sequence ID" value="NUU55679.1"/>
    <property type="molecule type" value="Genomic_DNA"/>
</dbReference>
<evidence type="ECO:0000313" key="7">
    <source>
        <dbReference type="Proteomes" id="UP000577724"/>
    </source>
</evidence>
<keyword evidence="3" id="KW-0560">Oxidoreductase</keyword>
<dbReference type="NCBIfam" id="TIGR03571">
    <property type="entry name" value="lucif_BA3436"/>
    <property type="match status" value="1"/>
</dbReference>
<dbReference type="InterPro" id="IPR020020">
    <property type="entry name" value="Luciferase-type_oxidoreductase"/>
</dbReference>
<dbReference type="Pfam" id="PF00296">
    <property type="entry name" value="Bac_luciferase"/>
    <property type="match status" value="1"/>
</dbReference>
<protein>
    <submittedName>
        <fullName evidence="6">LLM class oxidoreductase</fullName>
    </submittedName>
</protein>
<proteinExistence type="predicted"/>
<keyword evidence="1" id="KW-0285">Flavoprotein</keyword>
<accession>A0ABX2MNS0</accession>
<keyword evidence="2" id="KW-0288">FMN</keyword>